<evidence type="ECO:0000313" key="6">
    <source>
        <dbReference type="EMBL" id="MDQ0366911.1"/>
    </source>
</evidence>
<dbReference type="PANTHER" id="PTHR43133:SF46">
    <property type="entry name" value="RNA POLYMERASE SIGMA-70 FACTOR ECF SUBFAMILY"/>
    <property type="match status" value="1"/>
</dbReference>
<dbReference type="InterPro" id="IPR013325">
    <property type="entry name" value="RNA_pol_sigma_r2"/>
</dbReference>
<evidence type="ECO:0000256" key="4">
    <source>
        <dbReference type="ARBA" id="ARBA00023163"/>
    </source>
</evidence>
<dbReference type="Proteomes" id="UP001240236">
    <property type="component" value="Unassembled WGS sequence"/>
</dbReference>
<keyword evidence="4" id="KW-0804">Transcription</keyword>
<dbReference type="GO" id="GO:0006352">
    <property type="term" value="P:DNA-templated transcription initiation"/>
    <property type="evidence" value="ECO:0007669"/>
    <property type="project" value="InterPro"/>
</dbReference>
<keyword evidence="7" id="KW-1185">Reference proteome</keyword>
<dbReference type="InterPro" id="IPR014284">
    <property type="entry name" value="RNA_pol_sigma-70_dom"/>
</dbReference>
<evidence type="ECO:0000259" key="5">
    <source>
        <dbReference type="Pfam" id="PF08281"/>
    </source>
</evidence>
<dbReference type="SUPFAM" id="SSF88946">
    <property type="entry name" value="Sigma2 domain of RNA polymerase sigma factors"/>
    <property type="match status" value="1"/>
</dbReference>
<dbReference type="Gene3D" id="1.10.10.10">
    <property type="entry name" value="Winged helix-like DNA-binding domain superfamily/Winged helix DNA-binding domain"/>
    <property type="match status" value="1"/>
</dbReference>
<dbReference type="InterPro" id="IPR039425">
    <property type="entry name" value="RNA_pol_sigma-70-like"/>
</dbReference>
<accession>A0AAE3W055</accession>
<comment type="similarity">
    <text evidence="1">Belongs to the sigma-70 factor family. ECF subfamily.</text>
</comment>
<dbReference type="EMBL" id="JAUSUZ010000001">
    <property type="protein sequence ID" value="MDQ0366911.1"/>
    <property type="molecule type" value="Genomic_DNA"/>
</dbReference>
<evidence type="ECO:0000313" key="7">
    <source>
        <dbReference type="Proteomes" id="UP001240236"/>
    </source>
</evidence>
<reference evidence="6 7" key="1">
    <citation type="submission" date="2023-07" db="EMBL/GenBank/DDBJ databases">
        <title>Sequencing the genomes of 1000 actinobacteria strains.</title>
        <authorList>
            <person name="Klenk H.-P."/>
        </authorList>
    </citation>
    <scope>NUCLEOTIDE SEQUENCE [LARGE SCALE GENOMIC DNA]</scope>
    <source>
        <strain evidence="6 7">DSM 44709</strain>
    </source>
</reference>
<dbReference type="InterPro" id="IPR013249">
    <property type="entry name" value="RNA_pol_sigma70_r4_t2"/>
</dbReference>
<dbReference type="Gene3D" id="1.10.1740.10">
    <property type="match status" value="1"/>
</dbReference>
<proteinExistence type="inferred from homology"/>
<evidence type="ECO:0000256" key="2">
    <source>
        <dbReference type="ARBA" id="ARBA00023015"/>
    </source>
</evidence>
<comment type="caution">
    <text evidence="6">The sequence shown here is derived from an EMBL/GenBank/DDBJ whole genome shotgun (WGS) entry which is preliminary data.</text>
</comment>
<keyword evidence="2" id="KW-0805">Transcription regulation</keyword>
<dbReference type="NCBIfam" id="TIGR02937">
    <property type="entry name" value="sigma70-ECF"/>
    <property type="match status" value="1"/>
</dbReference>
<gene>
    <name evidence="6" type="ORF">J2S42_003580</name>
</gene>
<dbReference type="InterPro" id="IPR036388">
    <property type="entry name" value="WH-like_DNA-bd_sf"/>
</dbReference>
<feature type="domain" description="RNA polymerase sigma factor 70 region 4 type 2" evidence="5">
    <location>
        <begin position="120"/>
        <end position="167"/>
    </location>
</feature>
<dbReference type="Pfam" id="PF08281">
    <property type="entry name" value="Sigma70_r4_2"/>
    <property type="match status" value="1"/>
</dbReference>
<protein>
    <submittedName>
        <fullName evidence="6">RNA polymerase sigma-70 factor (ECF subfamily)</fullName>
    </submittedName>
</protein>
<evidence type="ECO:0000256" key="1">
    <source>
        <dbReference type="ARBA" id="ARBA00010641"/>
    </source>
</evidence>
<keyword evidence="3" id="KW-0731">Sigma factor</keyword>
<organism evidence="6 7">
    <name type="scientific">Catenuloplanes indicus</name>
    <dbReference type="NCBI Taxonomy" id="137267"/>
    <lineage>
        <taxon>Bacteria</taxon>
        <taxon>Bacillati</taxon>
        <taxon>Actinomycetota</taxon>
        <taxon>Actinomycetes</taxon>
        <taxon>Micromonosporales</taxon>
        <taxon>Micromonosporaceae</taxon>
        <taxon>Catenuloplanes</taxon>
    </lineage>
</organism>
<dbReference type="GO" id="GO:0003677">
    <property type="term" value="F:DNA binding"/>
    <property type="evidence" value="ECO:0007669"/>
    <property type="project" value="InterPro"/>
</dbReference>
<dbReference type="SUPFAM" id="SSF88659">
    <property type="entry name" value="Sigma3 and sigma4 domains of RNA polymerase sigma factors"/>
    <property type="match status" value="1"/>
</dbReference>
<dbReference type="AlphaFoldDB" id="A0AAE3W055"/>
<dbReference type="InterPro" id="IPR013324">
    <property type="entry name" value="RNA_pol_sigma_r3/r4-like"/>
</dbReference>
<dbReference type="PANTHER" id="PTHR43133">
    <property type="entry name" value="RNA POLYMERASE ECF-TYPE SIGMA FACTO"/>
    <property type="match status" value="1"/>
</dbReference>
<dbReference type="GO" id="GO:0016987">
    <property type="term" value="F:sigma factor activity"/>
    <property type="evidence" value="ECO:0007669"/>
    <property type="project" value="UniProtKB-KW"/>
</dbReference>
<evidence type="ECO:0000256" key="3">
    <source>
        <dbReference type="ARBA" id="ARBA00023082"/>
    </source>
</evidence>
<sequence>MSRMGLAVVSDDGGAAWEAELSTSYEVFYREACPVIIRHLLRVHPDRGLIEDAVHEAFIVALRKWAQVREYDVPMAWVRKVARRHLNTVIEQRGNRIEVDLEEAHEQLRVEPSTDLEVEELIIQALQRLPLRQREVMALVFDQYTDREIALELDLQVSTVQQYKSKAHSTLREMGLDDGSRSDRGEKS</sequence>
<name>A0AAE3W055_9ACTN</name>